<dbReference type="EMBL" id="VLTN01000007">
    <property type="protein sequence ID" value="KAA0155465.1"/>
    <property type="molecule type" value="Genomic_DNA"/>
</dbReference>
<feature type="compositionally biased region" description="Low complexity" evidence="1">
    <location>
        <begin position="394"/>
        <end position="420"/>
    </location>
</feature>
<organism evidence="3 5">
    <name type="scientific">Cafeteria roenbergensis</name>
    <name type="common">Marine flagellate</name>
    <dbReference type="NCBI Taxonomy" id="33653"/>
    <lineage>
        <taxon>Eukaryota</taxon>
        <taxon>Sar</taxon>
        <taxon>Stramenopiles</taxon>
        <taxon>Bigyra</taxon>
        <taxon>Opalozoa</taxon>
        <taxon>Bicosoecida</taxon>
        <taxon>Cafeteriaceae</taxon>
        <taxon>Cafeteria</taxon>
    </lineage>
</organism>
<evidence type="ECO:0000313" key="5">
    <source>
        <dbReference type="Proteomes" id="UP000324907"/>
    </source>
</evidence>
<keyword evidence="4" id="KW-1185">Reference proteome</keyword>
<sequence length="504" mass="52081">MAATARPRVPAGLARMLARPQERKVVTLADLYAPTASGAGEATASSRPEISSAPLVAEQRTAPEVAARVGVLTRQVAAEASIIEKQERESSRKALAEARRRGAASQIAAAQGPTLPAGPARARMVWQPSRVAQREPAKIVSLSEAVGGGPAKPRPRATATGAWGQPALAPVEAAPEVVQPGLGEGMPPVAVNSELCFGPELSDEELNDAIAKVVDELRDDMHPETRAAEVVHMPPAAGPEARVRAACRALTECGEWDARPASAVGPFIVSLLEQRAFSAGALRTALKEDVYPLLHDLALDAPNLWKVVGAALTPLVERRALRCADLTSPDIEAMPPRLRKAMGLDPETMMAKEAEAKAARQAAEAKAEQARKEAAAAAAAASKGPEEDDDDDTPAAGPTPSGAPAARAPVAAAPARYAAPSGSGYIPPHLRHAGLEMGGMSRPSVSDADVASLLSSSSRKSKSKKAEAAPAVASTSDEAVAALLASDGKKKKKKAKKAKKDGEA</sequence>
<name>A0A5A8DPX3_CAFRO</name>
<comment type="caution">
    <text evidence="3">The sequence shown here is derived from an EMBL/GenBank/DDBJ whole genome shotgun (WGS) entry which is preliminary data.</text>
</comment>
<gene>
    <name evidence="3" type="ORF">FNF28_02870</name>
    <name evidence="2" type="ORF">FNF29_01838</name>
</gene>
<evidence type="ECO:0000313" key="3">
    <source>
        <dbReference type="EMBL" id="KAA0167338.1"/>
    </source>
</evidence>
<dbReference type="EMBL" id="VLTL01000034">
    <property type="protein sequence ID" value="KAA0167338.1"/>
    <property type="molecule type" value="Genomic_DNA"/>
</dbReference>
<feature type="region of interest" description="Disordered" evidence="1">
    <location>
        <begin position="353"/>
        <end position="504"/>
    </location>
</feature>
<proteinExistence type="predicted"/>
<dbReference type="Gene3D" id="1.25.40.180">
    <property type="match status" value="1"/>
</dbReference>
<feature type="compositionally biased region" description="Basic residues" evidence="1">
    <location>
        <begin position="489"/>
        <end position="504"/>
    </location>
</feature>
<protein>
    <submittedName>
        <fullName evidence="3">Uncharacterized protein</fullName>
    </submittedName>
</protein>
<reference evidence="4 5" key="1">
    <citation type="submission" date="2019-07" db="EMBL/GenBank/DDBJ databases">
        <title>Genomes of Cafeteria roenbergensis.</title>
        <authorList>
            <person name="Fischer M.G."/>
            <person name="Hackl T."/>
            <person name="Roman M."/>
        </authorList>
    </citation>
    <scope>NUCLEOTIDE SEQUENCE [LARGE SCALE GENOMIC DNA]</scope>
    <source>
        <strain evidence="2 4">BVI</strain>
        <strain evidence="3 5">RCC970-E3</strain>
    </source>
</reference>
<dbReference type="Proteomes" id="UP000323011">
    <property type="component" value="Unassembled WGS sequence"/>
</dbReference>
<accession>A0A5A8DPX3</accession>
<feature type="compositionally biased region" description="Low complexity" evidence="1">
    <location>
        <begin position="468"/>
        <end position="477"/>
    </location>
</feature>
<evidence type="ECO:0000256" key="1">
    <source>
        <dbReference type="SAM" id="MobiDB-lite"/>
    </source>
</evidence>
<feature type="compositionally biased region" description="Low complexity" evidence="1">
    <location>
        <begin position="36"/>
        <end position="46"/>
    </location>
</feature>
<evidence type="ECO:0000313" key="2">
    <source>
        <dbReference type="EMBL" id="KAA0155465.1"/>
    </source>
</evidence>
<feature type="region of interest" description="Disordered" evidence="1">
    <location>
        <begin position="36"/>
        <end position="56"/>
    </location>
</feature>
<evidence type="ECO:0000313" key="4">
    <source>
        <dbReference type="Proteomes" id="UP000323011"/>
    </source>
</evidence>
<dbReference type="AlphaFoldDB" id="A0A5A8DPX3"/>
<feature type="compositionally biased region" description="Low complexity" evidence="1">
    <location>
        <begin position="444"/>
        <end position="458"/>
    </location>
</feature>
<dbReference type="Proteomes" id="UP000324907">
    <property type="component" value="Unassembled WGS sequence"/>
</dbReference>
<feature type="compositionally biased region" description="Basic and acidic residues" evidence="1">
    <location>
        <begin position="353"/>
        <end position="374"/>
    </location>
</feature>